<dbReference type="GeneID" id="68870861"/>
<dbReference type="InterPro" id="IPR050884">
    <property type="entry name" value="CNP_phosphodiesterase-III"/>
</dbReference>
<dbReference type="GO" id="GO:0016787">
    <property type="term" value="F:hydrolase activity"/>
    <property type="evidence" value="ECO:0007669"/>
    <property type="project" value="UniProtKB-KW"/>
</dbReference>
<dbReference type="RefSeq" id="WP_037925553.1">
    <property type="nucleotide sequence ID" value="NZ_CP054599.1"/>
</dbReference>
<dbReference type="InterPro" id="IPR029052">
    <property type="entry name" value="Metallo-depent_PP-like"/>
</dbReference>
<keyword evidence="3" id="KW-0408">Iron</keyword>
<reference evidence="7 8" key="1">
    <citation type="submission" date="2014-01" db="EMBL/GenBank/DDBJ databases">
        <title>Sulfitobacter sp. H3 (MCCC 1A00686) Genome Sequencing.</title>
        <authorList>
            <person name="Lai Q."/>
            <person name="Hong Z."/>
        </authorList>
    </citation>
    <scope>NUCLEOTIDE SEQUENCE [LARGE SCALE GENOMIC DNA]</scope>
    <source>
        <strain evidence="7 8">H3</strain>
    </source>
</reference>
<dbReference type="Pfam" id="PF00149">
    <property type="entry name" value="Metallophos"/>
    <property type="match status" value="1"/>
</dbReference>
<keyword evidence="1" id="KW-0479">Metal-binding</keyword>
<dbReference type="OrthoDB" id="651281at2"/>
<sequence length="273" mass="31136">MKRIIHLSDLHFGRDRPELMAPLLERINGLDADLVAISGDLTQRARDQQFQQARTFIDAIDAPTLVVPGNHDTPLYNFFERLFWPFRRYRRWICRDLQPVLHSPEASVVGINSVNPLGIQRGWFSPRDIRRVRRGFRDAAEGALRIVVVHHPLEHLPGEQKKLMRGAHTAIKALGDAGTDIVLSGHLHSWRAETFARIEDHRGVIQVHAGTGLSNRVRGEPNDFNLLHLDGDRVHVERFAAVDSTRSFDHHQKSSFQRDTDGWTQCSDAIPQE</sequence>
<dbReference type="Proteomes" id="UP000027746">
    <property type="component" value="Unassembled WGS sequence"/>
</dbReference>
<evidence type="ECO:0000313" key="8">
    <source>
        <dbReference type="Proteomes" id="UP000027746"/>
    </source>
</evidence>
<dbReference type="EMBL" id="JAMD01000004">
    <property type="protein sequence ID" value="KEJ96318.1"/>
    <property type="molecule type" value="Genomic_DNA"/>
</dbReference>
<organism evidence="7 8">
    <name type="scientific">Pseudosulfitobacter pseudonitzschiae</name>
    <dbReference type="NCBI Taxonomy" id="1402135"/>
    <lineage>
        <taxon>Bacteria</taxon>
        <taxon>Pseudomonadati</taxon>
        <taxon>Pseudomonadota</taxon>
        <taxon>Alphaproteobacteria</taxon>
        <taxon>Rhodobacterales</taxon>
        <taxon>Roseobacteraceae</taxon>
        <taxon>Pseudosulfitobacter</taxon>
    </lineage>
</organism>
<gene>
    <name evidence="7" type="ORF">SUH3_18835</name>
</gene>
<feature type="domain" description="Calcineurin-like phosphoesterase" evidence="6">
    <location>
        <begin position="3"/>
        <end position="189"/>
    </location>
</feature>
<keyword evidence="8" id="KW-1185">Reference proteome</keyword>
<evidence type="ECO:0000256" key="3">
    <source>
        <dbReference type="ARBA" id="ARBA00023004"/>
    </source>
</evidence>
<evidence type="ECO:0000256" key="2">
    <source>
        <dbReference type="ARBA" id="ARBA00022801"/>
    </source>
</evidence>
<dbReference type="GO" id="GO:0046872">
    <property type="term" value="F:metal ion binding"/>
    <property type="evidence" value="ECO:0007669"/>
    <property type="project" value="UniProtKB-KW"/>
</dbReference>
<evidence type="ECO:0000256" key="1">
    <source>
        <dbReference type="ARBA" id="ARBA00022723"/>
    </source>
</evidence>
<accession>A0A073J144</accession>
<dbReference type="PANTHER" id="PTHR42988">
    <property type="entry name" value="PHOSPHOHYDROLASE"/>
    <property type="match status" value="1"/>
</dbReference>
<proteinExistence type="inferred from homology"/>
<feature type="compositionally biased region" description="Basic and acidic residues" evidence="5">
    <location>
        <begin position="250"/>
        <end position="261"/>
    </location>
</feature>
<evidence type="ECO:0000256" key="4">
    <source>
        <dbReference type="ARBA" id="ARBA00025742"/>
    </source>
</evidence>
<dbReference type="AlphaFoldDB" id="A0A073J144"/>
<comment type="caution">
    <text evidence="7">The sequence shown here is derived from an EMBL/GenBank/DDBJ whole genome shotgun (WGS) entry which is preliminary data.</text>
</comment>
<evidence type="ECO:0000259" key="6">
    <source>
        <dbReference type="Pfam" id="PF00149"/>
    </source>
</evidence>
<protein>
    <submittedName>
        <fullName evidence="7">Phosphodiesterase</fullName>
    </submittedName>
</protein>
<evidence type="ECO:0000256" key="5">
    <source>
        <dbReference type="SAM" id="MobiDB-lite"/>
    </source>
</evidence>
<dbReference type="InterPro" id="IPR004843">
    <property type="entry name" value="Calcineurin-like_PHP"/>
</dbReference>
<dbReference type="Gene3D" id="3.60.21.10">
    <property type="match status" value="1"/>
</dbReference>
<comment type="similarity">
    <text evidence="4">Belongs to the cyclic nucleotide phosphodiesterase class-III family.</text>
</comment>
<evidence type="ECO:0000313" key="7">
    <source>
        <dbReference type="EMBL" id="KEJ96318.1"/>
    </source>
</evidence>
<keyword evidence="2" id="KW-0378">Hydrolase</keyword>
<dbReference type="SUPFAM" id="SSF56300">
    <property type="entry name" value="Metallo-dependent phosphatases"/>
    <property type="match status" value="1"/>
</dbReference>
<name>A0A073J144_9RHOB</name>
<dbReference type="PANTHER" id="PTHR42988:SF2">
    <property type="entry name" value="CYCLIC NUCLEOTIDE PHOSPHODIESTERASE CBUA0032-RELATED"/>
    <property type="match status" value="1"/>
</dbReference>
<dbReference type="CDD" id="cd07400">
    <property type="entry name" value="MPP_1"/>
    <property type="match status" value="1"/>
</dbReference>
<feature type="region of interest" description="Disordered" evidence="5">
    <location>
        <begin position="250"/>
        <end position="273"/>
    </location>
</feature>